<name>A0A8H6IQ33_9PEZI</name>
<dbReference type="InterPro" id="IPR012328">
    <property type="entry name" value="Chalcone/stilbene_synt_C"/>
</dbReference>
<gene>
    <name evidence="7" type="ORF">CSOJ01_14613</name>
</gene>
<feature type="domain" description="Chalcone/stilbene synthase C-terminal" evidence="6">
    <location>
        <begin position="290"/>
        <end position="426"/>
    </location>
</feature>
<dbReference type="GO" id="GO:0016747">
    <property type="term" value="F:acyltransferase activity, transferring groups other than amino-acyl groups"/>
    <property type="evidence" value="ECO:0007669"/>
    <property type="project" value="InterPro"/>
</dbReference>
<organism evidence="7 8">
    <name type="scientific">Colletotrichum sojae</name>
    <dbReference type="NCBI Taxonomy" id="2175907"/>
    <lineage>
        <taxon>Eukaryota</taxon>
        <taxon>Fungi</taxon>
        <taxon>Dikarya</taxon>
        <taxon>Ascomycota</taxon>
        <taxon>Pezizomycotina</taxon>
        <taxon>Sordariomycetes</taxon>
        <taxon>Hypocreomycetidae</taxon>
        <taxon>Glomerellales</taxon>
        <taxon>Glomerellaceae</taxon>
        <taxon>Colletotrichum</taxon>
        <taxon>Colletotrichum orchidearum species complex</taxon>
    </lineage>
</organism>
<reference evidence="7 8" key="1">
    <citation type="journal article" date="2020" name="Phytopathology">
        <title>Genome Sequence Resources of Colletotrichum truncatum, C. plurivorum, C. musicola, and C. sojae: Four Species Pathogenic to Soybean (Glycine max).</title>
        <authorList>
            <person name="Rogerio F."/>
            <person name="Boufleur T.R."/>
            <person name="Ciampi-Guillardi M."/>
            <person name="Sukno S.A."/>
            <person name="Thon M.R."/>
            <person name="Massola Junior N.S."/>
            <person name="Baroncelli R."/>
        </authorList>
    </citation>
    <scope>NUCLEOTIDE SEQUENCE [LARGE SCALE GENOMIC DNA]</scope>
    <source>
        <strain evidence="7 8">LFN0009</strain>
    </source>
</reference>
<sequence>MTPNALNGHNLNGRILNSRALNGHGQVTSQQGVHHHHHHHHSHSAKEYVSSPVPDLWITGIGSQYPPYLITPEKFVNYAKRFHDVEKPVLARLLKLTLNSGIDTRASSMDFETGFGCQAEVPTIDQLDSRFRQVGVDLTVQACRKALRDWGADAEGITHVIGVTVGTVSLPGYDYLVARRLGLGYHVENMFLNGVGCAGSVSLMRVAASTAIAATARKRPARILCFASEVCTMYLRHQYAEAEAASDLENMDIAGAIFGDAASAFVLCNEYGLEDPDQAKFQLLDWERMTVPETIHHMGAMVKTTGFTSIISKQVPDLTKQAVRPLWDRLLPSYREKVGLPGLDISDFDWALHPGGESIINNVKDTMGLTDKQIRATRQIYRTRGNTGSPTAICVLDLLRNMGVGSDHVVALSFGPGLASEMAFLRRCRVDQ</sequence>
<dbReference type="InterPro" id="IPR016039">
    <property type="entry name" value="Thiolase-like"/>
</dbReference>
<evidence type="ECO:0000259" key="5">
    <source>
        <dbReference type="Pfam" id="PF00195"/>
    </source>
</evidence>
<feature type="domain" description="Chalcone/stilbene synthase N-terminal" evidence="5">
    <location>
        <begin position="61"/>
        <end position="267"/>
    </location>
</feature>
<accession>A0A8H6IQ33</accession>
<comment type="similarity">
    <text evidence="1 3">Belongs to the thiolase-like superfamily. Chalcone/stilbene synthases family.</text>
</comment>
<dbReference type="SUPFAM" id="SSF53901">
    <property type="entry name" value="Thiolase-like"/>
    <property type="match status" value="1"/>
</dbReference>
<evidence type="ECO:0000256" key="3">
    <source>
        <dbReference type="RuleBase" id="RU003633"/>
    </source>
</evidence>
<evidence type="ECO:0000313" key="8">
    <source>
        <dbReference type="Proteomes" id="UP000652219"/>
    </source>
</evidence>
<dbReference type="Gene3D" id="3.40.47.10">
    <property type="match status" value="2"/>
</dbReference>
<dbReference type="PANTHER" id="PTHR11877:SF46">
    <property type="entry name" value="TYPE III POLYKETIDE SYNTHASE A"/>
    <property type="match status" value="1"/>
</dbReference>
<dbReference type="EMBL" id="WIGN01000508">
    <property type="protein sequence ID" value="KAF6790305.1"/>
    <property type="molecule type" value="Genomic_DNA"/>
</dbReference>
<protein>
    <submittedName>
        <fullName evidence="7">Chalcone synthase B</fullName>
    </submittedName>
</protein>
<dbReference type="InterPro" id="IPR011141">
    <property type="entry name" value="Polyketide_synthase_type-III"/>
</dbReference>
<dbReference type="PANTHER" id="PTHR11877">
    <property type="entry name" value="HYDROXYMETHYLGLUTARYL-COA SYNTHASE"/>
    <property type="match status" value="1"/>
</dbReference>
<feature type="compositionally biased region" description="Basic residues" evidence="4">
    <location>
        <begin position="33"/>
        <end position="43"/>
    </location>
</feature>
<evidence type="ECO:0000256" key="1">
    <source>
        <dbReference type="ARBA" id="ARBA00005531"/>
    </source>
</evidence>
<keyword evidence="2 3" id="KW-0808">Transferase</keyword>
<dbReference type="Pfam" id="PF02797">
    <property type="entry name" value="Chal_sti_synt_C"/>
    <property type="match status" value="1"/>
</dbReference>
<dbReference type="Proteomes" id="UP000652219">
    <property type="component" value="Unassembled WGS sequence"/>
</dbReference>
<evidence type="ECO:0000256" key="2">
    <source>
        <dbReference type="ARBA" id="ARBA00022679"/>
    </source>
</evidence>
<dbReference type="GO" id="GO:0030639">
    <property type="term" value="P:polyketide biosynthetic process"/>
    <property type="evidence" value="ECO:0007669"/>
    <property type="project" value="TreeGrafter"/>
</dbReference>
<evidence type="ECO:0000313" key="7">
    <source>
        <dbReference type="EMBL" id="KAF6790305.1"/>
    </source>
</evidence>
<dbReference type="InterPro" id="IPR001099">
    <property type="entry name" value="Chalcone/stilbene_synt_N"/>
</dbReference>
<dbReference type="PIRSF" id="PIRSF000451">
    <property type="entry name" value="PKS_III"/>
    <property type="match status" value="1"/>
</dbReference>
<keyword evidence="8" id="KW-1185">Reference proteome</keyword>
<dbReference type="AlphaFoldDB" id="A0A8H6IQ33"/>
<keyword evidence="3" id="KW-0012">Acyltransferase</keyword>
<proteinExistence type="inferred from homology"/>
<evidence type="ECO:0000259" key="6">
    <source>
        <dbReference type="Pfam" id="PF02797"/>
    </source>
</evidence>
<dbReference type="Pfam" id="PF00195">
    <property type="entry name" value="Chal_sti_synt_N"/>
    <property type="match status" value="1"/>
</dbReference>
<evidence type="ECO:0000256" key="4">
    <source>
        <dbReference type="SAM" id="MobiDB-lite"/>
    </source>
</evidence>
<feature type="region of interest" description="Disordered" evidence="4">
    <location>
        <begin position="26"/>
        <end position="46"/>
    </location>
</feature>
<comment type="caution">
    <text evidence="7">The sequence shown here is derived from an EMBL/GenBank/DDBJ whole genome shotgun (WGS) entry which is preliminary data.</text>
</comment>